<evidence type="ECO:0000256" key="1">
    <source>
        <dbReference type="SAM" id="SignalP"/>
    </source>
</evidence>
<feature type="chain" id="PRO_5036449853" description="YXWGXW repeat-containing protein" evidence="1">
    <location>
        <begin position="20"/>
        <end position="131"/>
    </location>
</feature>
<dbReference type="AlphaFoldDB" id="A0A8X8IHX7"/>
<proteinExistence type="predicted"/>
<protein>
    <recommendedName>
        <fullName evidence="4">YXWGXW repeat-containing protein</fullName>
    </recommendedName>
</protein>
<dbReference type="Proteomes" id="UP000198711">
    <property type="component" value="Unassembled WGS sequence"/>
</dbReference>
<sequence>MIRSFLTLLSICLATTLMAQEAGQSPAPDQNPNFNISRQKYMSQKDSLLSASNTTVQQTYKAYDWYEAKMERRNERREARRYAAYYNGYYYPYYNQYYNGWNQYGYYNNWGSWNALRPNIGFRTGNWWFSF</sequence>
<gene>
    <name evidence="2" type="ORF">SAMN05444410_11459</name>
</gene>
<keyword evidence="3" id="KW-1185">Reference proteome</keyword>
<evidence type="ECO:0000313" key="2">
    <source>
        <dbReference type="EMBL" id="SDX36919.1"/>
    </source>
</evidence>
<reference evidence="2 3" key="1">
    <citation type="submission" date="2016-10" db="EMBL/GenBank/DDBJ databases">
        <authorList>
            <person name="Varghese N."/>
            <person name="Submissions S."/>
        </authorList>
    </citation>
    <scope>NUCLEOTIDE SEQUENCE [LARGE SCALE GENOMIC DNA]</scope>
    <source>
        <strain evidence="2 3">DSM 25353</strain>
    </source>
</reference>
<keyword evidence="1" id="KW-0732">Signal</keyword>
<name>A0A8X8IHX7_9BACT</name>
<evidence type="ECO:0008006" key="4">
    <source>
        <dbReference type="Google" id="ProtNLM"/>
    </source>
</evidence>
<accession>A0A8X8IHX7</accession>
<evidence type="ECO:0000313" key="3">
    <source>
        <dbReference type="Proteomes" id="UP000198711"/>
    </source>
</evidence>
<organism evidence="2 3">
    <name type="scientific">Hydrobacter penzbergensis</name>
    <dbReference type="NCBI Taxonomy" id="1235997"/>
    <lineage>
        <taxon>Bacteria</taxon>
        <taxon>Pseudomonadati</taxon>
        <taxon>Bacteroidota</taxon>
        <taxon>Chitinophagia</taxon>
        <taxon>Chitinophagales</taxon>
        <taxon>Chitinophagaceae</taxon>
        <taxon>Hydrobacter</taxon>
    </lineage>
</organism>
<dbReference type="RefSeq" id="WP_257574999.1">
    <property type="nucleotide sequence ID" value="NZ_FNNO01000014.1"/>
</dbReference>
<feature type="signal peptide" evidence="1">
    <location>
        <begin position="1"/>
        <end position="19"/>
    </location>
</feature>
<dbReference type="EMBL" id="FNNO01000014">
    <property type="protein sequence ID" value="SDX36919.1"/>
    <property type="molecule type" value="Genomic_DNA"/>
</dbReference>
<comment type="caution">
    <text evidence="2">The sequence shown here is derived from an EMBL/GenBank/DDBJ whole genome shotgun (WGS) entry which is preliminary data.</text>
</comment>